<name>A0A058ZUL2_EUCGR</name>
<protein>
    <submittedName>
        <fullName evidence="3">Uncharacterized protein</fullName>
    </submittedName>
</protein>
<dbReference type="EMBL" id="KK198935">
    <property type="protein sequence ID" value="KCW45056.1"/>
    <property type="molecule type" value="Genomic_DNA"/>
</dbReference>
<gene>
    <name evidence="3" type="ORF">EUGRSUZ_L01344</name>
</gene>
<evidence type="ECO:0000313" key="4">
    <source>
        <dbReference type="Proteomes" id="UP000030711"/>
    </source>
</evidence>
<keyword evidence="1" id="KW-1133">Transmembrane helix</keyword>
<proteinExistence type="predicted"/>
<evidence type="ECO:0000256" key="1">
    <source>
        <dbReference type="SAM" id="Phobius"/>
    </source>
</evidence>
<dbReference type="Proteomes" id="UP000030711">
    <property type="component" value="Unassembled WGS sequence"/>
</dbReference>
<evidence type="ECO:0000313" key="3">
    <source>
        <dbReference type="EMBL" id="KCW45056.1"/>
    </source>
</evidence>
<dbReference type="EMBL" id="MU848419">
    <property type="protein sequence ID" value="KAK2632599.1"/>
    <property type="molecule type" value="Genomic_DNA"/>
</dbReference>
<keyword evidence="4" id="KW-1185">Reference proteome</keyword>
<sequence>MGNDGVAIHLSTRYHKEFECCVRSVELIIMAKKKKKIPELIISVCNYKKIFIRLEFTSNTQIAAHSIGSIKIEFFTQMPRVSMPFARNYIFVLVAISHFVRLTVLNYFTDTTIK</sequence>
<keyword evidence="1" id="KW-0812">Transmembrane</keyword>
<dbReference type="InParanoid" id="A0A058ZUL2"/>
<organism evidence="3">
    <name type="scientific">Eucalyptus grandis</name>
    <name type="common">Flooded gum</name>
    <dbReference type="NCBI Taxonomy" id="71139"/>
    <lineage>
        <taxon>Eukaryota</taxon>
        <taxon>Viridiplantae</taxon>
        <taxon>Streptophyta</taxon>
        <taxon>Embryophyta</taxon>
        <taxon>Tracheophyta</taxon>
        <taxon>Spermatophyta</taxon>
        <taxon>Magnoliopsida</taxon>
        <taxon>eudicotyledons</taxon>
        <taxon>Gunneridae</taxon>
        <taxon>Pentapetalae</taxon>
        <taxon>rosids</taxon>
        <taxon>malvids</taxon>
        <taxon>Myrtales</taxon>
        <taxon>Myrtaceae</taxon>
        <taxon>Myrtoideae</taxon>
        <taxon>Eucalypteae</taxon>
        <taxon>Eucalyptus</taxon>
    </lineage>
</organism>
<dbReference type="AlphaFoldDB" id="A0A058ZUL2"/>
<reference evidence="2" key="2">
    <citation type="journal article" date="2014" name="Nature">
        <title>The genome of Eucalyptus grandis.</title>
        <authorList>
            <person name="Myburg A.A."/>
            <person name="Grattapaglia D."/>
            <person name="Tuskan G.A."/>
            <person name="Hellsten U."/>
            <person name="Hayes R.D."/>
            <person name="Grimwood J."/>
            <person name="Jenkins J."/>
            <person name="Lindquist E."/>
            <person name="Tice H."/>
            <person name="Bauer D."/>
            <person name="Goodstein D.M."/>
            <person name="Dubchak I."/>
            <person name="Poliakov A."/>
            <person name="Mizrachi E."/>
            <person name="Kullan A.R."/>
            <person name="Hussey S.G."/>
            <person name="Pinard D."/>
            <person name="van der Merwe K."/>
            <person name="Singh P."/>
            <person name="van Jaarsveld I."/>
            <person name="Silva-Junior O.B."/>
            <person name="Togawa R.C."/>
            <person name="Pappas M.R."/>
            <person name="Faria D.A."/>
            <person name="Sansaloni C.P."/>
            <person name="Petroli C.D."/>
            <person name="Yang X."/>
            <person name="Ranjan P."/>
            <person name="Tschaplinski T.J."/>
            <person name="Ye C.Y."/>
            <person name="Li T."/>
            <person name="Sterck L."/>
            <person name="Vanneste K."/>
            <person name="Murat F."/>
            <person name="Soler M."/>
            <person name="Clemente H.S."/>
            <person name="Saidi N."/>
            <person name="Cassan-Wang H."/>
            <person name="Dunand C."/>
            <person name="Hefer C.A."/>
            <person name="Bornberg-Bauer E."/>
            <person name="Kersting A.R."/>
            <person name="Vining K."/>
            <person name="Amarasinghe V."/>
            <person name="Ranik M."/>
            <person name="Naithani S."/>
            <person name="Elser J."/>
            <person name="Boyd A.E."/>
            <person name="Liston A."/>
            <person name="Spatafora J.W."/>
            <person name="Dharmwardhana P."/>
            <person name="Raja R."/>
            <person name="Sullivan C."/>
            <person name="Romanel E."/>
            <person name="Alves-Ferreira M."/>
            <person name="Kulheim C."/>
            <person name="Foley W."/>
            <person name="Carocha V."/>
            <person name="Paiva J."/>
            <person name="Kudrna D."/>
            <person name="Brommonschenkel S.H."/>
            <person name="Pasquali G."/>
            <person name="Byrne M."/>
            <person name="Rigault P."/>
            <person name="Tibbits J."/>
            <person name="Spokevicius A."/>
            <person name="Jones R.C."/>
            <person name="Steane D.A."/>
            <person name="Vaillancourt R.E."/>
            <person name="Potts B.M."/>
            <person name="Joubert F."/>
            <person name="Barry K."/>
            <person name="Pappas G.J."/>
            <person name="Strauss S.H."/>
            <person name="Jaiswal P."/>
            <person name="Grima-Pettenati J."/>
            <person name="Salse J."/>
            <person name="Van de Peer Y."/>
            <person name="Rokhsar D.S."/>
            <person name="Schmutz J."/>
        </authorList>
    </citation>
    <scope>NUCLEOTIDE SEQUENCE</scope>
    <source>
        <tissue evidence="2">Leaf extractions</tissue>
    </source>
</reference>
<reference evidence="2" key="4">
    <citation type="submission" date="2023-07" db="EMBL/GenBank/DDBJ databases">
        <authorList>
            <person name="Myburg A.A."/>
            <person name="Grattapaglia D."/>
            <person name="Tuskan G.A."/>
            <person name="Hellsten U."/>
            <person name="Hayes R.D."/>
            <person name="Grimwood J."/>
            <person name="Jenkins J."/>
            <person name="Lindquist E."/>
            <person name="Tice H."/>
            <person name="Bauer D."/>
            <person name="Goodstein D.M."/>
            <person name="Dubchak I."/>
            <person name="Poliakov A."/>
            <person name="Mizrachi E."/>
            <person name="Kullan A.R."/>
            <person name="Hussey S.G."/>
            <person name="Pinard D."/>
            <person name="Van D.M."/>
            <person name="Singh P."/>
            <person name="Van J.I."/>
            <person name="Silva-Junior O.B."/>
            <person name="Togawa R.C."/>
            <person name="Pappas M.R."/>
            <person name="Faria D.A."/>
            <person name="Sansaloni C.P."/>
            <person name="Petroli C.D."/>
            <person name="Yang X."/>
            <person name="Ranjan P."/>
            <person name="Tschaplinski T.J."/>
            <person name="Ye C.Y."/>
            <person name="Li T."/>
            <person name="Sterck L."/>
            <person name="Vanneste K."/>
            <person name="Murat F."/>
            <person name="Soler M."/>
            <person name="Clemente H.S."/>
            <person name="Saidi N."/>
            <person name="Cassan-Wang H."/>
            <person name="Dunand C."/>
            <person name="Hefer C.A."/>
            <person name="Bornberg-Bauer E."/>
            <person name="Kersting A.R."/>
            <person name="Vining K."/>
            <person name="Amarasinghe V."/>
            <person name="Ranik M."/>
            <person name="Naithani S."/>
            <person name="Elser J."/>
            <person name="Boyd A.E."/>
            <person name="Liston A."/>
            <person name="Spatafora J.W."/>
            <person name="Dharmwardhana P."/>
            <person name="Raja R."/>
            <person name="Sullivan C."/>
            <person name="Romanel E."/>
            <person name="Alves-Ferreira M."/>
            <person name="Kulheim C."/>
            <person name="Foley W."/>
            <person name="Carocha V."/>
            <person name="Paiva J."/>
            <person name="Kudrna D."/>
            <person name="Brommonschenkel S.H."/>
            <person name="Pasquali G."/>
            <person name="Byrne M."/>
            <person name="Rigault P."/>
            <person name="Tibbits J."/>
            <person name="Spokevicius A."/>
            <person name="Jones R.C."/>
            <person name="Steane D.A."/>
            <person name="Vaillancourt R.E."/>
            <person name="Potts B.M."/>
            <person name="Joubert F."/>
            <person name="Barry K."/>
            <person name="Pappas G.J."/>
            <person name="Strauss S.H."/>
            <person name="Jaiswal P."/>
            <person name="Grima-Pettenati J."/>
            <person name="Salse J."/>
            <person name="Van D.P."/>
            <person name="Rokhsar D.S."/>
            <person name="Schmutz J."/>
        </authorList>
    </citation>
    <scope>NUCLEOTIDE SEQUENCE</scope>
    <source>
        <tissue evidence="2">Leaf extractions</tissue>
    </source>
</reference>
<dbReference type="Gramene" id="KCW45056">
    <property type="protein sequence ID" value="KCW45056"/>
    <property type="gene ID" value="EUGRSUZ_L01344"/>
</dbReference>
<feature type="transmembrane region" description="Helical" evidence="1">
    <location>
        <begin position="88"/>
        <end position="108"/>
    </location>
</feature>
<evidence type="ECO:0000313" key="2">
    <source>
        <dbReference type="EMBL" id="KAK2632599.1"/>
    </source>
</evidence>
<keyword evidence="1" id="KW-0472">Membrane</keyword>
<reference evidence="3" key="1">
    <citation type="submission" date="2013-07" db="EMBL/GenBank/DDBJ databases">
        <title>The genome of Eucalyptus grandis.</title>
        <authorList>
            <person name="Schmutz J."/>
            <person name="Hayes R."/>
            <person name="Myburg A."/>
            <person name="Tuskan G."/>
            <person name="Grattapaglia D."/>
            <person name="Rokhsar D.S."/>
        </authorList>
    </citation>
    <scope>NUCLEOTIDE SEQUENCE</scope>
    <source>
        <tissue evidence="3">Leaf extractions</tissue>
    </source>
</reference>
<reference evidence="2" key="3">
    <citation type="submission" date="2023-04" db="EMBL/GenBank/DDBJ databases">
        <title>WGS assembly of Eucalyptus grandis.</title>
        <authorList>
            <person name="Myburg A."/>
            <person name="Grattapaglia D."/>
            <person name="Tuskan G."/>
            <person name="Hellsten U."/>
            <person name="Hayes R."/>
            <person name="Grimwood J."/>
            <person name="Jenkins J."/>
            <person name="Lindquist E."/>
            <person name="Tice H."/>
            <person name="Bauer D."/>
            <person name="Goodstein D."/>
            <person name="Dubchak I."/>
            <person name="Poliakov A."/>
            <person name="Mizrachi E."/>
            <person name="Kullan A."/>
            <person name="Hussey S."/>
            <person name="Pinard D."/>
            <person name="Van D."/>
            <person name="Singh P."/>
            <person name="Van J."/>
            <person name="Silva-Junior O."/>
            <person name="Togawa R."/>
            <person name="Pappas M."/>
            <person name="Faria D."/>
            <person name="Sansaloni C."/>
            <person name="Petroli C."/>
            <person name="Yang X."/>
            <person name="Ranjan P."/>
            <person name="Tschaplinski T."/>
            <person name="Ye C."/>
            <person name="Li T."/>
            <person name="Sterck L."/>
            <person name="Vanneste K."/>
            <person name="Murat F."/>
            <person name="Soler M."/>
            <person name="Clemente H."/>
            <person name="Saidi N."/>
            <person name="Cassan-Wang H."/>
            <person name="Dunand C."/>
            <person name="Hefer C."/>
            <person name="Bornberg-Bauer E."/>
            <person name="Kersting A."/>
            <person name="Vining K."/>
            <person name="Amarasinghe V."/>
            <person name="Ranik M."/>
            <person name="Naithani S."/>
            <person name="Elser J."/>
            <person name="Boyd A."/>
            <person name="Liston A."/>
            <person name="Spatafora J."/>
            <person name="Dharmwardhana P."/>
            <person name="Raja R."/>
            <person name="Sullivan C."/>
            <person name="Romanel E."/>
            <person name="Alves-Ferreira M."/>
            <person name="Kulheim C."/>
            <person name="Foley W."/>
            <person name="Carocha V."/>
            <person name="Paiva J."/>
            <person name="Kudrna D."/>
            <person name="Brommonschenkel S."/>
            <person name="Pasquali G."/>
            <person name="Byrne M."/>
            <person name="Rigault P."/>
            <person name="Tibbits J."/>
            <person name="Spokevicius A."/>
            <person name="Jones R."/>
            <person name="Steane D."/>
            <person name="Vaillancourt R."/>
            <person name="Potts B."/>
            <person name="Joubert F."/>
            <person name="Barry K."/>
            <person name="Pappas G."/>
            <person name="Strauss S."/>
            <person name="Jaiswal P."/>
            <person name="Grima-Pettenati J."/>
            <person name="Salse J."/>
            <person name="Van D."/>
            <person name="Rokhsar D."/>
            <person name="Schmutz J."/>
        </authorList>
    </citation>
    <scope>NUCLEOTIDE SEQUENCE</scope>
    <source>
        <tissue evidence="2">Leaf extractions</tissue>
    </source>
</reference>
<accession>A0A058ZUL2</accession>